<dbReference type="InterPro" id="IPR050271">
    <property type="entry name" value="UDP-glycosyltransferase"/>
</dbReference>
<dbReference type="OrthoDB" id="5835829at2759"/>
<evidence type="ECO:0000256" key="1">
    <source>
        <dbReference type="ARBA" id="ARBA00022676"/>
    </source>
</evidence>
<gene>
    <name evidence="4" type="ORF">CONCODRAFT_128543</name>
</gene>
<keyword evidence="2 4" id="KW-0808">Transferase</keyword>
<evidence type="ECO:0000313" key="5">
    <source>
        <dbReference type="Proteomes" id="UP000070444"/>
    </source>
</evidence>
<keyword evidence="5" id="KW-1185">Reference proteome</keyword>
<protein>
    <submittedName>
        <fullName evidence="4">Glycosyltransferase family 1 protein</fullName>
    </submittedName>
</protein>
<dbReference type="CDD" id="cd03784">
    <property type="entry name" value="GT1_Gtf-like"/>
    <property type="match status" value="1"/>
</dbReference>
<keyword evidence="3" id="KW-0812">Transmembrane</keyword>
<dbReference type="InterPro" id="IPR002213">
    <property type="entry name" value="UDP_glucos_trans"/>
</dbReference>
<evidence type="ECO:0000313" key="4">
    <source>
        <dbReference type="EMBL" id="KXN72686.1"/>
    </source>
</evidence>
<keyword evidence="1" id="KW-0328">Glycosyltransferase</keyword>
<dbReference type="PANTHER" id="PTHR48043:SF145">
    <property type="entry name" value="FI06409P-RELATED"/>
    <property type="match status" value="1"/>
</dbReference>
<evidence type="ECO:0000256" key="2">
    <source>
        <dbReference type="ARBA" id="ARBA00022679"/>
    </source>
</evidence>
<proteinExistence type="predicted"/>
<feature type="transmembrane region" description="Helical" evidence="3">
    <location>
        <begin position="423"/>
        <end position="441"/>
    </location>
</feature>
<evidence type="ECO:0000256" key="3">
    <source>
        <dbReference type="SAM" id="Phobius"/>
    </source>
</evidence>
<sequence>MGWIDYSKRDRSKKLPGLLSLAYDQVYPKFDKLIQDTKPDVVICDYFSVACIDYCQKYKIPLIIGFQPLDASIDPLPYINDNIEYYLPATIETMSFFERWYAKYILQYFGIGFRSEIRDQLNEVRAKHGIPKKLKQWGDIDLEYKLFSSFIGWEIPRVFHPNIEMVGPIRSPSTVPLTQDLEEFLNEHDKVMFIAFGSAAILTLNDLKLIVESSLLAIKKGVIDGVVFATLTPIEDFPKEFTIDSQIINIEELANGKVNGLKLMKFAPQQAILEHQNTKLFLSHGGLESVTESIFSLTPILAMPWNLHSDQRNNAQLVKYNGLGGAVNRFKDTPITIVNEIERVLIDKDGSITRDLKRLKTIAHYKSKQISQTADKIVSFAKVAKFCRTPNDLKEEIPCELKHLVTVDQKISYFRAYNYDVTIFHYFLIALLMSFIIYLLLKGLKLIKSNGCVAPNYRANKTEKNE</sequence>
<name>A0A137PCG6_CONC2</name>
<keyword evidence="3" id="KW-1133">Transmembrane helix</keyword>
<dbReference type="PANTHER" id="PTHR48043">
    <property type="entry name" value="EG:EG0003.4 PROTEIN-RELATED"/>
    <property type="match status" value="1"/>
</dbReference>
<keyword evidence="3" id="KW-0472">Membrane</keyword>
<dbReference type="Pfam" id="PF00201">
    <property type="entry name" value="UDPGT"/>
    <property type="match status" value="1"/>
</dbReference>
<dbReference type="OMA" id="FIMARTR"/>
<organism evidence="4 5">
    <name type="scientific">Conidiobolus coronatus (strain ATCC 28846 / CBS 209.66 / NRRL 28638)</name>
    <name type="common">Delacroixia coronata</name>
    <dbReference type="NCBI Taxonomy" id="796925"/>
    <lineage>
        <taxon>Eukaryota</taxon>
        <taxon>Fungi</taxon>
        <taxon>Fungi incertae sedis</taxon>
        <taxon>Zoopagomycota</taxon>
        <taxon>Entomophthoromycotina</taxon>
        <taxon>Entomophthoromycetes</taxon>
        <taxon>Entomophthorales</taxon>
        <taxon>Ancylistaceae</taxon>
        <taxon>Conidiobolus</taxon>
    </lineage>
</organism>
<dbReference type="AlphaFoldDB" id="A0A137PCG6"/>
<accession>A0A137PCG6</accession>
<dbReference type="EMBL" id="KQ964448">
    <property type="protein sequence ID" value="KXN72686.1"/>
    <property type="molecule type" value="Genomic_DNA"/>
</dbReference>
<dbReference type="GO" id="GO:0008194">
    <property type="term" value="F:UDP-glycosyltransferase activity"/>
    <property type="evidence" value="ECO:0007669"/>
    <property type="project" value="InterPro"/>
</dbReference>
<dbReference type="Gene3D" id="3.40.50.2000">
    <property type="entry name" value="Glycogen Phosphorylase B"/>
    <property type="match status" value="2"/>
</dbReference>
<reference evidence="4 5" key="1">
    <citation type="journal article" date="2015" name="Genome Biol. Evol.">
        <title>Phylogenomic analyses indicate that early fungi evolved digesting cell walls of algal ancestors of land plants.</title>
        <authorList>
            <person name="Chang Y."/>
            <person name="Wang S."/>
            <person name="Sekimoto S."/>
            <person name="Aerts A.L."/>
            <person name="Choi C."/>
            <person name="Clum A."/>
            <person name="LaButti K.M."/>
            <person name="Lindquist E.A."/>
            <person name="Yee Ngan C."/>
            <person name="Ohm R.A."/>
            <person name="Salamov A.A."/>
            <person name="Grigoriev I.V."/>
            <person name="Spatafora J.W."/>
            <person name="Berbee M.L."/>
        </authorList>
    </citation>
    <scope>NUCLEOTIDE SEQUENCE [LARGE SCALE GENOMIC DNA]</scope>
    <source>
        <strain evidence="4 5">NRRL 28638</strain>
    </source>
</reference>
<dbReference type="SUPFAM" id="SSF53756">
    <property type="entry name" value="UDP-Glycosyltransferase/glycogen phosphorylase"/>
    <property type="match status" value="1"/>
</dbReference>
<dbReference type="Proteomes" id="UP000070444">
    <property type="component" value="Unassembled WGS sequence"/>
</dbReference>